<protein>
    <submittedName>
        <fullName evidence="2">Uncharacterized protein</fullName>
    </submittedName>
</protein>
<accession>A0A1S3YBW6</accession>
<dbReference type="KEGG" id="nta:107774554"/>
<dbReference type="RefSeq" id="XP_016449594.1">
    <property type="nucleotide sequence ID" value="XM_016594108.1"/>
</dbReference>
<dbReference type="AlphaFoldDB" id="A0A1S3YBW6"/>
<dbReference type="PANTHER" id="PTHR33067">
    <property type="entry name" value="RNA-DIRECTED DNA POLYMERASE-RELATED"/>
    <property type="match status" value="1"/>
</dbReference>
<proteinExistence type="predicted"/>
<name>A0A1S3YBW6_TOBAC</name>
<evidence type="ECO:0000256" key="1">
    <source>
        <dbReference type="SAM" id="MobiDB-lite"/>
    </source>
</evidence>
<dbReference type="InterPro" id="IPR021109">
    <property type="entry name" value="Peptidase_aspartic_dom_sf"/>
</dbReference>
<gene>
    <name evidence="2" type="primary">LOC107774554</name>
</gene>
<feature type="region of interest" description="Disordered" evidence="1">
    <location>
        <begin position="22"/>
        <end position="45"/>
    </location>
</feature>
<organism evidence="2">
    <name type="scientific">Nicotiana tabacum</name>
    <name type="common">Common tobacco</name>
    <dbReference type="NCBI Taxonomy" id="4097"/>
    <lineage>
        <taxon>Eukaryota</taxon>
        <taxon>Viridiplantae</taxon>
        <taxon>Streptophyta</taxon>
        <taxon>Embryophyta</taxon>
        <taxon>Tracheophyta</taxon>
        <taxon>Spermatophyta</taxon>
        <taxon>Magnoliopsida</taxon>
        <taxon>eudicotyledons</taxon>
        <taxon>Gunneridae</taxon>
        <taxon>Pentapetalae</taxon>
        <taxon>asterids</taxon>
        <taxon>lamiids</taxon>
        <taxon>Solanales</taxon>
        <taxon>Solanaceae</taxon>
        <taxon>Nicotianoideae</taxon>
        <taxon>Nicotianeae</taxon>
        <taxon>Nicotiana</taxon>
    </lineage>
</organism>
<dbReference type="PANTHER" id="PTHR33067:SF32">
    <property type="entry name" value="ASPARTIC PEPTIDASE DDI1-TYPE DOMAIN-CONTAINING PROTEIN"/>
    <property type="match status" value="1"/>
</dbReference>
<dbReference type="Gene3D" id="2.40.70.10">
    <property type="entry name" value="Acid Proteases"/>
    <property type="match status" value="1"/>
</dbReference>
<reference evidence="2" key="1">
    <citation type="submission" date="2025-08" db="UniProtKB">
        <authorList>
            <consortium name="RefSeq"/>
        </authorList>
    </citation>
    <scope>IDENTIFICATION</scope>
</reference>
<dbReference type="PaxDb" id="4097-A0A1S3YBW6"/>
<dbReference type="OrthoDB" id="1750494at2759"/>
<evidence type="ECO:0000313" key="2">
    <source>
        <dbReference type="RefSeq" id="XP_016449594.1"/>
    </source>
</evidence>
<sequence length="146" mass="16841">MEEMPSKKSVLEREMMVKPVKEAEKKDDIQNPEMDTTLPPYFPQRLQKQKDDEVPKYAKYLREIVTTKRRHATFETVALTEECSAIVTSKLPPKLKDPECFTIPLAIRKHEIVRALCDLGETINLMPFSVFKQLELGAPRPTTIIL</sequence>